<feature type="transmembrane region" description="Helical" evidence="1">
    <location>
        <begin position="110"/>
        <end position="135"/>
    </location>
</feature>
<evidence type="ECO:0000256" key="1">
    <source>
        <dbReference type="SAM" id="Phobius"/>
    </source>
</evidence>
<comment type="caution">
    <text evidence="3">The sequence shown here is derived from an EMBL/GenBank/DDBJ whole genome shotgun (WGS) entry which is preliminary data.</text>
</comment>
<feature type="transmembrane region" description="Helical" evidence="1">
    <location>
        <begin position="463"/>
        <end position="488"/>
    </location>
</feature>
<gene>
    <name evidence="3" type="ORF">ACFSNC_15005</name>
</gene>
<accession>A0ABW4YZD2</accession>
<evidence type="ECO:0000259" key="2">
    <source>
        <dbReference type="Pfam" id="PF01970"/>
    </source>
</evidence>
<dbReference type="Proteomes" id="UP001597299">
    <property type="component" value="Unassembled WGS sequence"/>
</dbReference>
<name>A0ABW4YZD2_9HYPH</name>
<keyword evidence="4" id="KW-1185">Reference proteome</keyword>
<sequence length="504" mass="52537">MDTFLALLHGFEVALQPLNLFWAAVGVTLGTAVGVLPGIGPSVAIALLLPITGGLDPTPAFIMFAGVYYGAQYGGSTASILLNTPGESGAMMTALDGHAMARKGRAAQALATAAIGSFVAGTIATIGLTLVAPLLVDLALLLGAPEYFGLIVLALAVITTILGNSLSLGFISLFLGLLIGCVGLDPQTGQARFSFGAMELLDGIDTVILAIGLFAVSEILFAASRARYHTEELYRLAGSLWMSAQDWSRSWRSWLRGTAIGFPLGALPAGGSELPTILSYTLERRLSPHKEEFGNGAIEGVAGPEAANNASAAGAIAPLLALGLPTSATAAMLLAGFQQFGIRPGPLLFETNASLVWGLIASLYISNVLLLVLNLPMVGLWVRLLTLPRPLLFGGIVAFASLGAYTLNYNTFDLALLFLFGLLGFVMRVVNAPVIPAILGLILGPLLEQHLRRSLAIGEGSPMILFERPISCTLILLAIVVVLSPLAVRIWSARADRRASTGAA</sequence>
<feature type="transmembrane region" description="Helical" evidence="1">
    <location>
        <begin position="315"/>
        <end position="335"/>
    </location>
</feature>
<feature type="transmembrane region" description="Helical" evidence="1">
    <location>
        <begin position="414"/>
        <end position="443"/>
    </location>
</feature>
<protein>
    <submittedName>
        <fullName evidence="3">Tripartite tricarboxylate transporter permease</fullName>
    </submittedName>
</protein>
<keyword evidence="1" id="KW-0812">Transmembrane</keyword>
<proteinExistence type="predicted"/>
<keyword evidence="1" id="KW-1133">Transmembrane helix</keyword>
<dbReference type="EMBL" id="JBHUHD010000001">
    <property type="protein sequence ID" value="MFD2141720.1"/>
    <property type="molecule type" value="Genomic_DNA"/>
</dbReference>
<feature type="transmembrane region" description="Helical" evidence="1">
    <location>
        <begin position="387"/>
        <end position="407"/>
    </location>
</feature>
<feature type="transmembrane region" description="Helical" evidence="1">
    <location>
        <begin position="200"/>
        <end position="223"/>
    </location>
</feature>
<feature type="transmembrane region" description="Helical" evidence="1">
    <location>
        <begin position="20"/>
        <end position="49"/>
    </location>
</feature>
<evidence type="ECO:0000313" key="3">
    <source>
        <dbReference type="EMBL" id="MFD2141720.1"/>
    </source>
</evidence>
<feature type="transmembrane region" description="Helical" evidence="1">
    <location>
        <begin position="355"/>
        <end position="375"/>
    </location>
</feature>
<organism evidence="3 4">
    <name type="scientific">Ancylobacter oerskovii</name>
    <dbReference type="NCBI Taxonomy" id="459519"/>
    <lineage>
        <taxon>Bacteria</taxon>
        <taxon>Pseudomonadati</taxon>
        <taxon>Pseudomonadota</taxon>
        <taxon>Alphaproteobacteria</taxon>
        <taxon>Hyphomicrobiales</taxon>
        <taxon>Xanthobacteraceae</taxon>
        <taxon>Ancylobacter</taxon>
    </lineage>
</organism>
<keyword evidence="1" id="KW-0472">Membrane</keyword>
<evidence type="ECO:0000313" key="4">
    <source>
        <dbReference type="Proteomes" id="UP001597299"/>
    </source>
</evidence>
<dbReference type="RefSeq" id="WP_213352605.1">
    <property type="nucleotide sequence ID" value="NZ_JAHBGB010000027.1"/>
</dbReference>
<dbReference type="PANTHER" id="PTHR35342">
    <property type="entry name" value="TRICARBOXYLIC TRANSPORT PROTEIN"/>
    <property type="match status" value="1"/>
</dbReference>
<dbReference type="InterPro" id="IPR002823">
    <property type="entry name" value="DUF112_TM"/>
</dbReference>
<dbReference type="Pfam" id="PF01970">
    <property type="entry name" value="TctA"/>
    <property type="match status" value="1"/>
</dbReference>
<dbReference type="PANTHER" id="PTHR35342:SF5">
    <property type="entry name" value="TRICARBOXYLIC TRANSPORT PROTEIN"/>
    <property type="match status" value="1"/>
</dbReference>
<reference evidence="4" key="1">
    <citation type="journal article" date="2019" name="Int. J. Syst. Evol. Microbiol.">
        <title>The Global Catalogue of Microorganisms (GCM) 10K type strain sequencing project: providing services to taxonomists for standard genome sequencing and annotation.</title>
        <authorList>
            <consortium name="The Broad Institute Genomics Platform"/>
            <consortium name="The Broad Institute Genome Sequencing Center for Infectious Disease"/>
            <person name="Wu L."/>
            <person name="Ma J."/>
        </authorList>
    </citation>
    <scope>NUCLEOTIDE SEQUENCE [LARGE SCALE GENOMIC DNA]</scope>
    <source>
        <strain evidence="4">CCM 7435</strain>
    </source>
</reference>
<feature type="transmembrane region" description="Helical" evidence="1">
    <location>
        <begin position="147"/>
        <end position="179"/>
    </location>
</feature>
<feature type="domain" description="DUF112" evidence="2">
    <location>
        <begin position="20"/>
        <end position="439"/>
    </location>
</feature>